<organism evidence="1 2">
    <name type="scientific">Candidatus Liberibacter asiaticus str. gxpsy</name>
    <dbReference type="NCBI Taxonomy" id="1174529"/>
    <lineage>
        <taxon>Bacteria</taxon>
        <taxon>Pseudomonadati</taxon>
        <taxon>Pseudomonadota</taxon>
        <taxon>Alphaproteobacteria</taxon>
        <taxon>Hyphomicrobiales</taxon>
        <taxon>Rhizobiaceae</taxon>
        <taxon>Liberibacter</taxon>
    </lineage>
</organism>
<evidence type="ECO:0000313" key="2">
    <source>
        <dbReference type="Proteomes" id="UP000011820"/>
    </source>
</evidence>
<gene>
    <name evidence="1" type="ORF">WSI_04250</name>
</gene>
<sequence length="125" mass="14878">MKKYITLLTVLLISNVLNLYDAKARRFPTYGSEERIATCAKPGYSSRLAQLCAENEKRLKEFDKITRELNTLSENEKKAFFEHEKKVTSNLNYNARDRKHNINQFYEARGKYRYGNGYYRNYRSQ</sequence>
<accession>A0ABM5NGG2</accession>
<dbReference type="GeneID" id="93077220"/>
<proteinExistence type="predicted"/>
<reference evidence="1 2" key="1">
    <citation type="journal article" date="2013" name="Genome Announc.">
        <title>Complete Genome Sequence of a Chinese Strain of 'Candidatus Liberibacter asiaticus'.</title>
        <authorList>
            <person name="Lin H."/>
            <person name="Han C.S."/>
            <person name="Liu B."/>
            <person name="Lou B."/>
            <person name="Bai X."/>
            <person name="Deng C."/>
            <person name="Civerolo E.L."/>
            <person name="Gupta G."/>
        </authorList>
    </citation>
    <scope>NUCLEOTIDE SEQUENCE [LARGE SCALE GENOMIC DNA]</scope>
    <source>
        <strain evidence="2">gxpsy</strain>
    </source>
</reference>
<name>A0ABM5NGG2_LIBAS</name>
<keyword evidence="2" id="KW-1185">Reference proteome</keyword>
<evidence type="ECO:0000313" key="1">
    <source>
        <dbReference type="EMBL" id="AGH17220.1"/>
    </source>
</evidence>
<protein>
    <submittedName>
        <fullName evidence="1">Uncharacterized protein</fullName>
    </submittedName>
</protein>
<dbReference type="EMBL" id="CP004005">
    <property type="protein sequence ID" value="AGH17220.1"/>
    <property type="molecule type" value="Genomic_DNA"/>
</dbReference>
<dbReference type="RefSeq" id="WP_015452815.1">
    <property type="nucleotide sequence ID" value="NC_020549.1"/>
</dbReference>
<dbReference type="Proteomes" id="UP000011820">
    <property type="component" value="Chromosome"/>
</dbReference>